<dbReference type="SUPFAM" id="SSF52172">
    <property type="entry name" value="CheY-like"/>
    <property type="match status" value="1"/>
</dbReference>
<evidence type="ECO:0000256" key="6">
    <source>
        <dbReference type="ARBA" id="ARBA00022777"/>
    </source>
</evidence>
<evidence type="ECO:0000256" key="12">
    <source>
        <dbReference type="SAM" id="Phobius"/>
    </source>
</evidence>
<dbReference type="SMART" id="SM00388">
    <property type="entry name" value="HisKA"/>
    <property type="match status" value="1"/>
</dbReference>
<dbReference type="FunFam" id="3.30.565.10:FF:000010">
    <property type="entry name" value="Sensor histidine kinase RcsC"/>
    <property type="match status" value="1"/>
</dbReference>
<keyword evidence="3 11" id="KW-0597">Phosphoprotein</keyword>
<proteinExistence type="predicted"/>
<dbReference type="InterPro" id="IPR036890">
    <property type="entry name" value="HATPase_C_sf"/>
</dbReference>
<comment type="catalytic activity">
    <reaction evidence="1">
        <text>ATP + protein L-histidine = ADP + protein N-phospho-L-histidine.</text>
        <dbReference type="EC" id="2.7.13.3"/>
    </reaction>
</comment>
<dbReference type="PANTHER" id="PTHR43047">
    <property type="entry name" value="TWO-COMPONENT HISTIDINE PROTEIN KINASE"/>
    <property type="match status" value="1"/>
</dbReference>
<feature type="domain" description="Response regulatory" evidence="14">
    <location>
        <begin position="549"/>
        <end position="665"/>
    </location>
</feature>
<dbReference type="GO" id="GO:0000155">
    <property type="term" value="F:phosphorelay sensor kinase activity"/>
    <property type="evidence" value="ECO:0007669"/>
    <property type="project" value="InterPro"/>
</dbReference>
<dbReference type="FunFam" id="1.10.287.130:FF:000001">
    <property type="entry name" value="Two-component sensor histidine kinase"/>
    <property type="match status" value="1"/>
</dbReference>
<evidence type="ECO:0000256" key="4">
    <source>
        <dbReference type="ARBA" id="ARBA00022679"/>
    </source>
</evidence>
<evidence type="ECO:0000259" key="14">
    <source>
        <dbReference type="PROSITE" id="PS50110"/>
    </source>
</evidence>
<dbReference type="InterPro" id="IPR003594">
    <property type="entry name" value="HATPase_dom"/>
</dbReference>
<dbReference type="InterPro" id="IPR003661">
    <property type="entry name" value="HisK_dim/P_dom"/>
</dbReference>
<dbReference type="AlphaFoldDB" id="A0A6L6PER8"/>
<dbReference type="EC" id="2.7.13.3" evidence="2"/>
<dbReference type="CDD" id="cd16922">
    <property type="entry name" value="HATPase_EvgS-ArcB-TorS-like"/>
    <property type="match status" value="1"/>
</dbReference>
<dbReference type="SUPFAM" id="SSF55874">
    <property type="entry name" value="ATPase domain of HSP90 chaperone/DNA topoisomerase II/histidine kinase"/>
    <property type="match status" value="1"/>
</dbReference>
<evidence type="ECO:0000313" key="15">
    <source>
        <dbReference type="EMBL" id="MTV37558.1"/>
    </source>
</evidence>
<dbReference type="SMART" id="SM00448">
    <property type="entry name" value="REC"/>
    <property type="match status" value="1"/>
</dbReference>
<keyword evidence="6" id="KW-0418">Kinase</keyword>
<evidence type="ECO:0000256" key="2">
    <source>
        <dbReference type="ARBA" id="ARBA00012438"/>
    </source>
</evidence>
<dbReference type="Pfam" id="PF00072">
    <property type="entry name" value="Response_reg"/>
    <property type="match status" value="1"/>
</dbReference>
<evidence type="ECO:0000313" key="16">
    <source>
        <dbReference type="Proteomes" id="UP000475582"/>
    </source>
</evidence>
<dbReference type="PROSITE" id="PS50109">
    <property type="entry name" value="HIS_KIN"/>
    <property type="match status" value="1"/>
</dbReference>
<dbReference type="OrthoDB" id="8577169at2"/>
<feature type="transmembrane region" description="Helical" evidence="12">
    <location>
        <begin position="223"/>
        <end position="246"/>
    </location>
</feature>
<evidence type="ECO:0000256" key="7">
    <source>
        <dbReference type="ARBA" id="ARBA00023012"/>
    </source>
</evidence>
<dbReference type="InterPro" id="IPR004358">
    <property type="entry name" value="Sig_transdc_His_kin-like_C"/>
</dbReference>
<dbReference type="PROSITE" id="PS50110">
    <property type="entry name" value="RESPONSE_REGULATORY"/>
    <property type="match status" value="1"/>
</dbReference>
<dbReference type="SUPFAM" id="SSF47384">
    <property type="entry name" value="Homodimeric domain of signal transducing histidine kinase"/>
    <property type="match status" value="1"/>
</dbReference>
<feature type="domain" description="Histidine kinase" evidence="13">
    <location>
        <begin position="294"/>
        <end position="526"/>
    </location>
</feature>
<dbReference type="CDD" id="cd00082">
    <property type="entry name" value="HisKA"/>
    <property type="match status" value="1"/>
</dbReference>
<dbReference type="InterPro" id="IPR005467">
    <property type="entry name" value="His_kinase_dom"/>
</dbReference>
<dbReference type="Pfam" id="PF00512">
    <property type="entry name" value="HisKA"/>
    <property type="match status" value="1"/>
</dbReference>
<comment type="caution">
    <text evidence="15">The sequence shown here is derived from an EMBL/GenBank/DDBJ whole genome shotgun (WGS) entry which is preliminary data.</text>
</comment>
<keyword evidence="8" id="KW-0843">Virulence</keyword>
<keyword evidence="16" id="KW-1185">Reference proteome</keyword>
<feature type="transmembrane region" description="Helical" evidence="12">
    <location>
        <begin position="12"/>
        <end position="29"/>
    </location>
</feature>
<dbReference type="InterPro" id="IPR036097">
    <property type="entry name" value="HisK_dim/P_sf"/>
</dbReference>
<keyword evidence="12" id="KW-0812">Transmembrane</keyword>
<evidence type="ECO:0000256" key="5">
    <source>
        <dbReference type="ARBA" id="ARBA00022729"/>
    </source>
</evidence>
<keyword evidence="12" id="KW-1133">Transmembrane helix</keyword>
<evidence type="ECO:0000256" key="10">
    <source>
        <dbReference type="ARBA" id="ARBA00070152"/>
    </source>
</evidence>
<evidence type="ECO:0000256" key="11">
    <source>
        <dbReference type="PROSITE-ProRule" id="PRU00169"/>
    </source>
</evidence>
<keyword evidence="7" id="KW-0902">Two-component regulatory system</keyword>
<keyword evidence="5" id="KW-0732">Signal</keyword>
<dbReference type="EMBL" id="WNKY01000006">
    <property type="protein sequence ID" value="MTV37558.1"/>
    <property type="molecule type" value="Genomic_DNA"/>
</dbReference>
<keyword evidence="12" id="KW-0472">Membrane</keyword>
<organism evidence="15 16">
    <name type="scientific">Duganella radicis</name>
    <dbReference type="NCBI Taxonomy" id="551988"/>
    <lineage>
        <taxon>Bacteria</taxon>
        <taxon>Pseudomonadati</taxon>
        <taxon>Pseudomonadota</taxon>
        <taxon>Betaproteobacteria</taxon>
        <taxon>Burkholderiales</taxon>
        <taxon>Oxalobacteraceae</taxon>
        <taxon>Telluria group</taxon>
        <taxon>Duganella</taxon>
    </lineage>
</organism>
<dbReference type="InterPro" id="IPR011006">
    <property type="entry name" value="CheY-like_superfamily"/>
</dbReference>
<dbReference type="CDD" id="cd17546">
    <property type="entry name" value="REC_hyHK_CKI1_RcsC-like"/>
    <property type="match status" value="1"/>
</dbReference>
<dbReference type="Gene3D" id="3.30.565.10">
    <property type="entry name" value="Histidine kinase-like ATPase, C-terminal domain"/>
    <property type="match status" value="1"/>
</dbReference>
<dbReference type="RefSeq" id="WP_155463036.1">
    <property type="nucleotide sequence ID" value="NZ_WNKY01000006.1"/>
</dbReference>
<dbReference type="PRINTS" id="PR00344">
    <property type="entry name" value="BCTRLSENSOR"/>
</dbReference>
<accession>A0A6L6PER8</accession>
<dbReference type="Gene3D" id="1.10.287.130">
    <property type="match status" value="1"/>
</dbReference>
<dbReference type="Pfam" id="PF02518">
    <property type="entry name" value="HATPase_c"/>
    <property type="match status" value="1"/>
</dbReference>
<dbReference type="Gene3D" id="3.40.50.2300">
    <property type="match status" value="1"/>
</dbReference>
<dbReference type="SMART" id="SM00387">
    <property type="entry name" value="HATPase_c"/>
    <property type="match status" value="1"/>
</dbReference>
<evidence type="ECO:0000256" key="3">
    <source>
        <dbReference type="ARBA" id="ARBA00022553"/>
    </source>
</evidence>
<dbReference type="Proteomes" id="UP000475582">
    <property type="component" value="Unassembled WGS sequence"/>
</dbReference>
<evidence type="ECO:0000259" key="13">
    <source>
        <dbReference type="PROSITE" id="PS50109"/>
    </source>
</evidence>
<dbReference type="PANTHER" id="PTHR43047:SF64">
    <property type="entry name" value="HISTIDINE KINASE CONTAINING CHEY-HOMOLOGOUS RECEIVER DOMAIN AND PAS DOMAIN-RELATED"/>
    <property type="match status" value="1"/>
</dbReference>
<dbReference type="InterPro" id="IPR001789">
    <property type="entry name" value="Sig_transdc_resp-reg_receiver"/>
</dbReference>
<protein>
    <recommendedName>
        <fullName evidence="10">Virulence sensor protein BvgS</fullName>
        <ecNumber evidence="2">2.7.13.3</ecNumber>
    </recommendedName>
</protein>
<evidence type="ECO:0000256" key="1">
    <source>
        <dbReference type="ARBA" id="ARBA00000085"/>
    </source>
</evidence>
<sequence length="762" mass="83600">MNQTLSRPTMISYYLVIFLLLATPLLLIWHHFGMTSTLEISPRQPHGFRLTDDSQRDNGNSVSTLERTDDALIMHCQLGAAANYPFCKMQFLVGDPVKGVDFSRFDTITFNMRYAGPHPQIFKIHLMNFEPEISVLGDWNSQRFNEAEITMPPQPVFTIPLNVLHTAEWWRTVSKVPLSQSYTRLDHVTAVELSTGVVPPGQRITMEVRSIKFRGKWISKTNLLMGLVSAWIGCGLLGLSLGLLHLRFSLSASNSRLESLTAIDRERKAAEAAREAALAEALRLAHQRSNFMAQMSHELRTPLNAIMGYAQLLRRNSEQLSEQQAASLATIHDSSQHLLTLINDILDLARVEAGKMMLYPTATSLGGFLQAVADIIRVKAEEKGLAFSYQLAPGLPAAITIDQTRLRQVLLNLLGNAVKFTDHGQVSLRVLPARSTGAGADAVHDGQAGVGLRFEVADSGIGMSAQQLERIFQPFEQMGNMQRREGGAGLGLAISRQLVRIMGGDIAVASALGQGSTFWFELAAPVATSAPAVVRTPHAMLGYEGERKRLLIVDDQPASRAMLVDLLQATGFVVAAAENGLECLVLLHSFKPDLIVMDVMMPLLDGNETTRRIRKTPPWERTPIIAVTASASPEDESTCYQAGANAFLAKPIEHEALLHTMGTLLSLNWIAAQAPPPPAAPADADDASLVIPPAQEIETLWQLAQHGDMREIMKWADRLQALDAVYAPFAERLRGLARGYHSLALTAFVVRYRDAQAQALSP</sequence>
<feature type="modified residue" description="4-aspartylphosphate" evidence="11">
    <location>
        <position position="598"/>
    </location>
</feature>
<keyword evidence="4" id="KW-0808">Transferase</keyword>
<name>A0A6L6PER8_9BURK</name>
<evidence type="ECO:0000256" key="9">
    <source>
        <dbReference type="ARBA" id="ARBA00058004"/>
    </source>
</evidence>
<reference evidence="15 16" key="1">
    <citation type="submission" date="2019-11" db="EMBL/GenBank/DDBJ databases">
        <title>Type strains purchased from KCTC, JCM and DSMZ.</title>
        <authorList>
            <person name="Lu H."/>
        </authorList>
    </citation>
    <scope>NUCLEOTIDE SEQUENCE [LARGE SCALE GENOMIC DNA]</scope>
    <source>
        <strain evidence="15 16">KCTC 22382</strain>
    </source>
</reference>
<evidence type="ECO:0000256" key="8">
    <source>
        <dbReference type="ARBA" id="ARBA00023026"/>
    </source>
</evidence>
<comment type="function">
    <text evidence="9">Member of the two-component regulatory system BvgS/BvgA. Phosphorylates BvgA via a four-step phosphorelay in response to environmental signals.</text>
</comment>
<gene>
    <name evidence="15" type="ORF">GM676_08170</name>
</gene>